<proteinExistence type="predicted"/>
<evidence type="ECO:0008006" key="3">
    <source>
        <dbReference type="Google" id="ProtNLM"/>
    </source>
</evidence>
<comment type="caution">
    <text evidence="1">The sequence shown here is derived from an EMBL/GenBank/DDBJ whole genome shotgun (WGS) entry which is preliminary data.</text>
</comment>
<evidence type="ECO:0000313" key="2">
    <source>
        <dbReference type="Proteomes" id="UP000072989"/>
    </source>
</evidence>
<dbReference type="Gene3D" id="3.30.2310.20">
    <property type="entry name" value="RelE-like"/>
    <property type="match status" value="1"/>
</dbReference>
<name>A0A139RIL7_STROR</name>
<dbReference type="Proteomes" id="UP000072989">
    <property type="component" value="Unassembled WGS sequence"/>
</dbReference>
<dbReference type="EMBL" id="LQZE01000300">
    <property type="protein sequence ID" value="KXU14609.1"/>
    <property type="molecule type" value="Genomic_DNA"/>
</dbReference>
<protein>
    <recommendedName>
        <fullName evidence="3">Plasmid stabilization system protein</fullName>
    </recommendedName>
</protein>
<reference evidence="1 2" key="1">
    <citation type="submission" date="2016-01" db="EMBL/GenBank/DDBJ databases">
        <title>Highly variable Streptococcus oralis are common among viridans streptococci isolated from primates.</title>
        <authorList>
            <person name="Denapaite D."/>
            <person name="Rieger M."/>
            <person name="Koendgen S."/>
            <person name="Brueckner R."/>
            <person name="Ochigava I."/>
            <person name="Kappeler P."/>
            <person name="Maetz-Rensing K."/>
            <person name="Leendertz F."/>
            <person name="Hakenbeck R."/>
        </authorList>
    </citation>
    <scope>NUCLEOTIDE SEQUENCE [LARGE SCALE GENOMIC DNA]</scope>
    <source>
        <strain evidence="1 2">DD17</strain>
    </source>
</reference>
<accession>A0A139RIL7</accession>
<gene>
    <name evidence="1" type="ORF">SORDD17_01366</name>
</gene>
<dbReference type="InterPro" id="IPR035093">
    <property type="entry name" value="RelE/ParE_toxin_dom_sf"/>
</dbReference>
<evidence type="ECO:0000313" key="1">
    <source>
        <dbReference type="EMBL" id="KXU14609.1"/>
    </source>
</evidence>
<organism evidence="1 2">
    <name type="scientific">Streptococcus oralis</name>
    <dbReference type="NCBI Taxonomy" id="1303"/>
    <lineage>
        <taxon>Bacteria</taxon>
        <taxon>Bacillati</taxon>
        <taxon>Bacillota</taxon>
        <taxon>Bacilli</taxon>
        <taxon>Lactobacillales</taxon>
        <taxon>Streptococcaceae</taxon>
        <taxon>Streptococcus</taxon>
    </lineage>
</organism>
<dbReference type="AlphaFoldDB" id="A0A139RIL7"/>
<dbReference type="PATRIC" id="fig|1303.87.peg.1643"/>
<sequence>MRLLPSKAYLIFYLVRGERVDVLRVVHSRTDYLNHLDTLFKGRLK</sequence>